<protein>
    <submittedName>
        <fullName evidence="2">Uncharacterized protein</fullName>
    </submittedName>
</protein>
<dbReference type="Proteomes" id="UP001295444">
    <property type="component" value="Chromosome 02"/>
</dbReference>
<keyword evidence="3" id="KW-1185">Reference proteome</keyword>
<accession>A0AAD1RD09</accession>
<evidence type="ECO:0000256" key="1">
    <source>
        <dbReference type="SAM" id="MobiDB-lite"/>
    </source>
</evidence>
<evidence type="ECO:0000313" key="2">
    <source>
        <dbReference type="EMBL" id="CAH2248182.1"/>
    </source>
</evidence>
<feature type="compositionally biased region" description="Basic and acidic residues" evidence="1">
    <location>
        <begin position="1"/>
        <end position="28"/>
    </location>
</feature>
<evidence type="ECO:0000313" key="3">
    <source>
        <dbReference type="Proteomes" id="UP001295444"/>
    </source>
</evidence>
<reference evidence="2" key="1">
    <citation type="submission" date="2022-03" db="EMBL/GenBank/DDBJ databases">
        <authorList>
            <person name="Alioto T."/>
            <person name="Alioto T."/>
            <person name="Gomez Garrido J."/>
        </authorList>
    </citation>
    <scope>NUCLEOTIDE SEQUENCE</scope>
</reference>
<dbReference type="AlphaFoldDB" id="A0AAD1RD09"/>
<name>A0AAD1RD09_PELCU</name>
<feature type="region of interest" description="Disordered" evidence="1">
    <location>
        <begin position="1"/>
        <end position="48"/>
    </location>
</feature>
<sequence length="75" mass="8362">MLQRTEEACDKEPTGREGFSEGANKDSLPRAIRQPIREKTSRSGSAYNSVSQWRAVVIADQSPINSVVERKRTAN</sequence>
<gene>
    <name evidence="2" type="ORF">PECUL_23A042356</name>
</gene>
<organism evidence="2 3">
    <name type="scientific">Pelobates cultripes</name>
    <name type="common">Western spadefoot toad</name>
    <dbReference type="NCBI Taxonomy" id="61616"/>
    <lineage>
        <taxon>Eukaryota</taxon>
        <taxon>Metazoa</taxon>
        <taxon>Chordata</taxon>
        <taxon>Craniata</taxon>
        <taxon>Vertebrata</taxon>
        <taxon>Euteleostomi</taxon>
        <taxon>Amphibia</taxon>
        <taxon>Batrachia</taxon>
        <taxon>Anura</taxon>
        <taxon>Pelobatoidea</taxon>
        <taxon>Pelobatidae</taxon>
        <taxon>Pelobates</taxon>
    </lineage>
</organism>
<proteinExistence type="predicted"/>
<dbReference type="EMBL" id="OW240913">
    <property type="protein sequence ID" value="CAH2248182.1"/>
    <property type="molecule type" value="Genomic_DNA"/>
</dbReference>